<reference evidence="2 3" key="1">
    <citation type="journal article" date="2009" name="Science">
        <title>Green evolution and dynamic adaptations revealed by genomes of the marine picoeukaryotes Micromonas.</title>
        <authorList>
            <person name="Worden A.Z."/>
            <person name="Lee J.H."/>
            <person name="Mock T."/>
            <person name="Rouze P."/>
            <person name="Simmons M.P."/>
            <person name="Aerts A.L."/>
            <person name="Allen A.E."/>
            <person name="Cuvelier M.L."/>
            <person name="Derelle E."/>
            <person name="Everett M.V."/>
            <person name="Foulon E."/>
            <person name="Grimwood J."/>
            <person name="Gundlach H."/>
            <person name="Henrissat B."/>
            <person name="Napoli C."/>
            <person name="McDonald S.M."/>
            <person name="Parker M.S."/>
            <person name="Rombauts S."/>
            <person name="Salamov A."/>
            <person name="Von Dassow P."/>
            <person name="Badger J.H."/>
            <person name="Coutinho P.M."/>
            <person name="Demir E."/>
            <person name="Dubchak I."/>
            <person name="Gentemann C."/>
            <person name="Eikrem W."/>
            <person name="Gready J.E."/>
            <person name="John U."/>
            <person name="Lanier W."/>
            <person name="Lindquist E.A."/>
            <person name="Lucas S."/>
            <person name="Mayer K.F."/>
            <person name="Moreau H."/>
            <person name="Not F."/>
            <person name="Otillar R."/>
            <person name="Panaud O."/>
            <person name="Pangilinan J."/>
            <person name="Paulsen I."/>
            <person name="Piegu B."/>
            <person name="Poliakov A."/>
            <person name="Robbens S."/>
            <person name="Schmutz J."/>
            <person name="Toulza E."/>
            <person name="Wyss T."/>
            <person name="Zelensky A."/>
            <person name="Zhou K."/>
            <person name="Armbrust E.V."/>
            <person name="Bhattacharya D."/>
            <person name="Goodenough U.W."/>
            <person name="Van de Peer Y."/>
            <person name="Grigoriev I.V."/>
        </authorList>
    </citation>
    <scope>NUCLEOTIDE SEQUENCE [LARGE SCALE GENOMIC DNA]</scope>
    <source>
        <strain evidence="3">RCC299 / NOUM17</strain>
    </source>
</reference>
<evidence type="ECO:0000313" key="3">
    <source>
        <dbReference type="Proteomes" id="UP000002009"/>
    </source>
</evidence>
<feature type="compositionally biased region" description="Basic and acidic residues" evidence="1">
    <location>
        <begin position="107"/>
        <end position="116"/>
    </location>
</feature>
<keyword evidence="3" id="KW-1185">Reference proteome</keyword>
<feature type="region of interest" description="Disordered" evidence="1">
    <location>
        <begin position="84"/>
        <end position="116"/>
    </location>
</feature>
<dbReference type="GeneID" id="8250156"/>
<protein>
    <submittedName>
        <fullName evidence="2">Uncharacterized protein</fullName>
    </submittedName>
</protein>
<name>C1FE19_MICCC</name>
<feature type="compositionally biased region" description="Basic residues" evidence="1">
    <location>
        <begin position="96"/>
        <end position="106"/>
    </location>
</feature>
<dbReference type="RefSeq" id="XP_002507627.1">
    <property type="nucleotide sequence ID" value="XM_002507581.1"/>
</dbReference>
<evidence type="ECO:0000313" key="2">
    <source>
        <dbReference type="EMBL" id="ACO68885.1"/>
    </source>
</evidence>
<dbReference type="InParanoid" id="C1FE19"/>
<proteinExistence type="predicted"/>
<evidence type="ECO:0000256" key="1">
    <source>
        <dbReference type="SAM" id="MobiDB-lite"/>
    </source>
</evidence>
<gene>
    <name evidence="2" type="ORF">MICPUN_55267</name>
</gene>
<dbReference type="Proteomes" id="UP000002009">
    <property type="component" value="Chromosome 1"/>
</dbReference>
<organism evidence="2 3">
    <name type="scientific">Micromonas commoda (strain RCC299 / NOUM17 / CCMP2709)</name>
    <name type="common">Picoplanktonic green alga</name>
    <dbReference type="NCBI Taxonomy" id="296587"/>
    <lineage>
        <taxon>Eukaryota</taxon>
        <taxon>Viridiplantae</taxon>
        <taxon>Chlorophyta</taxon>
        <taxon>Mamiellophyceae</taxon>
        <taxon>Mamiellales</taxon>
        <taxon>Mamiellaceae</taxon>
        <taxon>Micromonas</taxon>
    </lineage>
</organism>
<dbReference type="AlphaFoldDB" id="C1FE19"/>
<sequence length="116" mass="12951">MVFSRVDAMISIFPKTTSFQGHSSQAGGVKKTSVLVSEESEDALFRHRLGDVVVSYHKIFSGAAILQTSLRSIELSDQVRGLVVPSMNMKRQPSQCRKKRKGKKERNKSPVSEKRS</sequence>
<accession>C1FE19</accession>
<dbReference type="EMBL" id="CP001574">
    <property type="protein sequence ID" value="ACO68885.1"/>
    <property type="molecule type" value="Genomic_DNA"/>
</dbReference>
<dbReference type="KEGG" id="mis:MICPUN_55267"/>